<accession>A0AC34F8S8</accession>
<evidence type="ECO:0000313" key="2">
    <source>
        <dbReference type="WBParaSite" id="ES5_v2.g13610.t1"/>
    </source>
</evidence>
<organism evidence="1 2">
    <name type="scientific">Panagrolaimus sp. ES5</name>
    <dbReference type="NCBI Taxonomy" id="591445"/>
    <lineage>
        <taxon>Eukaryota</taxon>
        <taxon>Metazoa</taxon>
        <taxon>Ecdysozoa</taxon>
        <taxon>Nematoda</taxon>
        <taxon>Chromadorea</taxon>
        <taxon>Rhabditida</taxon>
        <taxon>Tylenchina</taxon>
        <taxon>Panagrolaimomorpha</taxon>
        <taxon>Panagrolaimoidea</taxon>
        <taxon>Panagrolaimidae</taxon>
        <taxon>Panagrolaimus</taxon>
    </lineage>
</organism>
<name>A0AC34F8S8_9BILA</name>
<protein>
    <submittedName>
        <fullName evidence="2">Cytochrome P450</fullName>
    </submittedName>
</protein>
<reference evidence="2" key="1">
    <citation type="submission" date="2022-11" db="UniProtKB">
        <authorList>
            <consortium name="WormBaseParasite"/>
        </authorList>
    </citation>
    <scope>IDENTIFICATION</scope>
</reference>
<sequence>MLGFFVIFAILGLVLFYELYWKRKDLPPGPLPLPLIGNLIQIFYYGLDKCFLQFQKDFGDFHTIWFGSTPVLSINDVPTIYETMVKDADAYAGREDNPKAMDVIKGGYAGIVFTDGPLWKEQRRFAIKVLKEFGLGRNLMQERVLDEVSHFIKDIKGEIEAGNKEIDFQNTLELAVGSIINAILLGYRFGKEKSEEFYTIKKYVSTFIHDLGDPLWKLMEYHPEIYRNIPLFNTVYQKLKRNSNNLASFLYAQIDEHEKTIDFHSNSEATDYVEAYLRKQRELEKEGNKDHYYSRLQLYGGLQDMWVAGQETSAKMLTWLSLYLTAFPEIQEKLHKELDEQIGGSRLITLDDKNNLHYTNAVILETQRHCNLGAFNLIRRTLKPVEIHGYKLPVNTLITYASHTVNYDDRYFPNARKFDPERFIDENGKFYTRPEVMPFGLGRRACLGEGLARIELFLFTANIFNQFRLKQVPGKPVSLERIIGALASSKPFVVEIESRF</sequence>
<dbReference type="Proteomes" id="UP000887579">
    <property type="component" value="Unplaced"/>
</dbReference>
<dbReference type="WBParaSite" id="ES5_v2.g13610.t1">
    <property type="protein sequence ID" value="ES5_v2.g13610.t1"/>
    <property type="gene ID" value="ES5_v2.g13610"/>
</dbReference>
<proteinExistence type="predicted"/>
<evidence type="ECO:0000313" key="1">
    <source>
        <dbReference type="Proteomes" id="UP000887579"/>
    </source>
</evidence>